<dbReference type="Pfam" id="PF00773">
    <property type="entry name" value="RNB"/>
    <property type="match status" value="1"/>
</dbReference>
<dbReference type="AlphaFoldDB" id="A0A0F9DJV9"/>
<dbReference type="GO" id="GO:0006402">
    <property type="term" value="P:mRNA catabolic process"/>
    <property type="evidence" value="ECO:0007669"/>
    <property type="project" value="TreeGrafter"/>
</dbReference>
<organism evidence="2">
    <name type="scientific">marine sediment metagenome</name>
    <dbReference type="NCBI Taxonomy" id="412755"/>
    <lineage>
        <taxon>unclassified sequences</taxon>
        <taxon>metagenomes</taxon>
        <taxon>ecological metagenomes</taxon>
    </lineage>
</organism>
<evidence type="ECO:0000313" key="2">
    <source>
        <dbReference type="EMBL" id="KKL54121.1"/>
    </source>
</evidence>
<dbReference type="InterPro" id="IPR050180">
    <property type="entry name" value="RNR_Ribonuclease"/>
</dbReference>
<protein>
    <recommendedName>
        <fullName evidence="1">RNB domain-containing protein</fullName>
    </recommendedName>
</protein>
<proteinExistence type="predicted"/>
<dbReference type="PANTHER" id="PTHR23355">
    <property type="entry name" value="RIBONUCLEASE"/>
    <property type="match status" value="1"/>
</dbReference>
<feature type="domain" description="RNB" evidence="1">
    <location>
        <begin position="59"/>
        <end position="343"/>
    </location>
</feature>
<dbReference type="GO" id="GO:0000932">
    <property type="term" value="C:P-body"/>
    <property type="evidence" value="ECO:0007669"/>
    <property type="project" value="TreeGrafter"/>
</dbReference>
<name>A0A0F9DJV9_9ZZZZ</name>
<dbReference type="InterPro" id="IPR012340">
    <property type="entry name" value="NA-bd_OB-fold"/>
</dbReference>
<dbReference type="EMBL" id="LAZR01031312">
    <property type="protein sequence ID" value="KKL54121.1"/>
    <property type="molecule type" value="Genomic_DNA"/>
</dbReference>
<comment type="caution">
    <text evidence="2">The sequence shown here is derived from an EMBL/GenBank/DDBJ whole genome shotgun (WGS) entry which is preliminary data.</text>
</comment>
<gene>
    <name evidence="2" type="ORF">LCGC14_2268570</name>
</gene>
<dbReference type="GO" id="GO:0000175">
    <property type="term" value="F:3'-5'-RNA exonuclease activity"/>
    <property type="evidence" value="ECO:0007669"/>
    <property type="project" value="TreeGrafter"/>
</dbReference>
<dbReference type="SMART" id="SM00955">
    <property type="entry name" value="RNB"/>
    <property type="match status" value="1"/>
</dbReference>
<reference evidence="2" key="1">
    <citation type="journal article" date="2015" name="Nature">
        <title>Complex archaea that bridge the gap between prokaryotes and eukaryotes.</title>
        <authorList>
            <person name="Spang A."/>
            <person name="Saw J.H."/>
            <person name="Jorgensen S.L."/>
            <person name="Zaremba-Niedzwiedzka K."/>
            <person name="Martijn J."/>
            <person name="Lind A.E."/>
            <person name="van Eijk R."/>
            <person name="Schleper C."/>
            <person name="Guy L."/>
            <person name="Ettema T.J."/>
        </authorList>
    </citation>
    <scope>NUCLEOTIDE SEQUENCE</scope>
</reference>
<accession>A0A0F9DJV9</accession>
<dbReference type="GO" id="GO:0003723">
    <property type="term" value="F:RNA binding"/>
    <property type="evidence" value="ECO:0007669"/>
    <property type="project" value="InterPro"/>
</dbReference>
<dbReference type="SUPFAM" id="SSF50249">
    <property type="entry name" value="Nucleic acid-binding proteins"/>
    <property type="match status" value="1"/>
</dbReference>
<dbReference type="InterPro" id="IPR001900">
    <property type="entry name" value="RNase_II/R"/>
</dbReference>
<sequence>MNPMFQFLVKVGVWNKNENIDLLRKKFPTDFSKEVLQAANNLANRKIGPGQMISAENRRKDLTNLPLMTIDGQSTLDFDDALSIEQEGNHYILGVHIADVGHFIKKGDMVDQEANRRVSSIYMPDQKVTMLPSSLADNLCSLKLGKTRPAISMMAKINGLAEIVDVDFFPSLVSIKHQLTYQEVNLMADQNREIIILHDIAQKFRKKRLSQRAVQITLPEINIWVNEEGEPSLNKTDRESPGRMLVSELMIMANWLMAQFLAKHNVSAIYRGQPEPRERLYNQDGGTLFQNWMQRKSLSRFVLSPEPNPHSGLGLDVYVTATSPIRKYFDLITQRQLRAIFGFEVPYSEGEIEHIIQMLGQLMIDIANMQNRRNRYWLLKYLEKKVGQKEEAIVLYKRRNGYMALLGEYMIECQLPAPPSLTLKPEDLVQVTIQHVNARNDIISIFIS</sequence>
<evidence type="ECO:0000259" key="1">
    <source>
        <dbReference type="SMART" id="SM00955"/>
    </source>
</evidence>
<dbReference type="PANTHER" id="PTHR23355:SF9">
    <property type="entry name" value="DIS3-LIKE EXONUCLEASE 2"/>
    <property type="match status" value="1"/>
</dbReference>